<feature type="region of interest" description="Disordered" evidence="9">
    <location>
        <begin position="41"/>
        <end position="78"/>
    </location>
</feature>
<comment type="caution">
    <text evidence="12">The sequence shown here is derived from an EMBL/GenBank/DDBJ whole genome shotgun (WGS) entry which is preliminary data.</text>
</comment>
<dbReference type="RefSeq" id="XP_027617983.1">
    <property type="nucleotide sequence ID" value="XM_027762182.1"/>
</dbReference>
<dbReference type="Gene3D" id="3.40.50.10810">
    <property type="entry name" value="Tandem AAA-ATPase domain"/>
    <property type="match status" value="2"/>
</dbReference>
<dbReference type="Proteomes" id="UP000287166">
    <property type="component" value="Unassembled WGS sequence"/>
</dbReference>
<dbReference type="FunCoup" id="A0A401GY10">
    <property type="interactions" value="429"/>
</dbReference>
<feature type="region of interest" description="Disordered" evidence="9">
    <location>
        <begin position="481"/>
        <end position="504"/>
    </location>
</feature>
<dbReference type="STRING" id="139825.A0A401GY10"/>
<dbReference type="SUPFAM" id="SSF57850">
    <property type="entry name" value="RING/U-box"/>
    <property type="match status" value="1"/>
</dbReference>
<dbReference type="Pfam" id="PF00176">
    <property type="entry name" value="SNF2-rel_dom"/>
    <property type="match status" value="1"/>
</dbReference>
<dbReference type="PROSITE" id="PS51192">
    <property type="entry name" value="HELICASE_ATP_BIND_1"/>
    <property type="match status" value="1"/>
</dbReference>
<dbReference type="Gene3D" id="3.40.50.300">
    <property type="entry name" value="P-loop containing nucleotide triphosphate hydrolases"/>
    <property type="match status" value="2"/>
</dbReference>
<dbReference type="GO" id="GO:0005524">
    <property type="term" value="F:ATP binding"/>
    <property type="evidence" value="ECO:0007669"/>
    <property type="project" value="InterPro"/>
</dbReference>
<feature type="compositionally biased region" description="Basic and acidic residues" evidence="9">
    <location>
        <begin position="851"/>
        <end position="862"/>
    </location>
</feature>
<dbReference type="GO" id="GO:0000209">
    <property type="term" value="P:protein polyubiquitination"/>
    <property type="evidence" value="ECO:0007669"/>
    <property type="project" value="TreeGrafter"/>
</dbReference>
<dbReference type="GO" id="GO:0006974">
    <property type="term" value="P:DNA damage response"/>
    <property type="evidence" value="ECO:0007669"/>
    <property type="project" value="TreeGrafter"/>
</dbReference>
<dbReference type="PROSITE" id="PS50089">
    <property type="entry name" value="ZF_RING_2"/>
    <property type="match status" value="1"/>
</dbReference>
<dbReference type="Pfam" id="PF26021">
    <property type="entry name" value="Ferritin_C144_05"/>
    <property type="match status" value="1"/>
</dbReference>
<evidence type="ECO:0000256" key="9">
    <source>
        <dbReference type="SAM" id="MobiDB-lite"/>
    </source>
</evidence>
<proteinExistence type="predicted"/>
<keyword evidence="4" id="KW-0378">Hydrolase</keyword>
<dbReference type="GO" id="GO:0061630">
    <property type="term" value="F:ubiquitin protein ligase activity"/>
    <property type="evidence" value="ECO:0007669"/>
    <property type="project" value="TreeGrafter"/>
</dbReference>
<dbReference type="EMBL" id="BFAD01000010">
    <property type="protein sequence ID" value="GBE87070.1"/>
    <property type="molecule type" value="Genomic_DNA"/>
</dbReference>
<evidence type="ECO:0000256" key="7">
    <source>
        <dbReference type="PROSITE-ProRule" id="PRU00175"/>
    </source>
</evidence>
<dbReference type="GO" id="GO:0008270">
    <property type="term" value="F:zinc ion binding"/>
    <property type="evidence" value="ECO:0007669"/>
    <property type="project" value="UniProtKB-KW"/>
</dbReference>
<dbReference type="InterPro" id="IPR038718">
    <property type="entry name" value="SNF2-like_sf"/>
</dbReference>
<sequence>MFSQTTYHSLSLRRKSYAQPVLEATTLLALLEAIADEISAPPKIGKGKKRAPSETAIAQGRRKRTKLSPSGADEGESVQQTIRVYHHIMEIEYTTFVDPSTPDQYVDEETADQYGWREDEEAVASWLKTHISDQDQTTAIDLGLVVLELDKSTGGKTLVAYSKESLRLLELPPIDNAFDADAHDIRLPHLRNPLVACQILHTSGRADMSAHLYLVPNATETESSILPFLLRIEIEVSLVFPTIFAPVQHKTKCGANEVEEAQRRALLYMFPSRMLPIESFHGAVDIPLLYSVVGPAPRLHSDSTEEELQPEKLVPTLLPFQRRSAAWMLVREGKHVLESGGIVSKSSASEGLPLFWEEVQVDDDVRWYLNRLRGILSPERPEKNEALGGILAEEPGLGKTLECIAVVMLNPAVGRGPSVKRWDPEAKVHVKEIKTTLIVTPASLATQWADEFALHAPSLKVLVYEGWTKVPVPITPTDIAISRARRQQSKSKGRNVTAESQSNDKGKDKLLDVIEVDEDEVDNDDDLIDWCIHVNTFDVCITTYNVLQQDLDVARAPPTRPHRTNVRYHENVRTRSPLVVCEWYRVIMDEVQMGGGKKSEEMVSLIPRLSSFAVSGTPARAHVGDLIHVLKFLRVTDIDRPRSWLRLLKPGYVNEFVSLFRKYTVRTVKAAVKDELTIPRQTRFLVPIELGRVERHVYDQNMEKALLELGLDMRGVAVREGWEVNTSVLRTWLRKLRGICTHPQVGQLQNQADRLHKPGVLKTIGEVLEGMKDQNWRNLSDDRKEKIQVTTRIAQMLQRNDDNPTKYQNALDTLLSAEKEARQLIADIEDVITEHNKKGEILKEETKKLREARGQGVAERELAATPSSKGKGRARARSEDITMEDDTDSDDEDLPHNPAGEEHKTKKSALQHRLRECRIALHKALFLMGDVYHVLGVSFADKENEAYAAAEELRRLLLKSTENAAQRAMDHVNCSPTTKALKEEDLYIEVPYLGQGGIRSAALMEEANRIIEDLLNEQSALLWKWREKLISLLTKSLTSGEEAADGEEYARSLETQGEAEAYLQVYAALLADRREALMSERTLLDVHDVQETKKRKTRVAQRIAIMDLLHDVEEADFVPLEKLPEALPEHEVLYKELNDERKTLLEDFDSNRAIKSVMVDLNNVAARLPRQDDPEKILAKDGATELRGLIADQTKLMEKLRTDLAHLRKTFNERISYFRQLQEISDTVAEANWNGSVAVAIAVARGEQAALEAKINTGRARHRYLQYLAQSQEEGNVDEDQRACVLCRCEFTRGYITPCAHVFCEECLRAWLGRPEGKACPVCRVALKADQLQRFSLDQECEPVPEAPPRLVNNEPAPKSRRQIQYNLIDPKVFEEIQAVESLGSYGSKIQTLVRHLLYLETVEPGTKSIIFSAWADSLHIIQHALARNSISCIRIDQSHAKKSAAKKFRDDPNISVLLLHGERENAGLNVTCASRVFLVESVVHHAFELQAIARIDRMGQTRPTEVYCYYAEETVERNILDLAARQGQSLYTKDNSGGTVNVTPFAMASSEDKTVIDSPAKRGQKGDFVFKTDDMLAIFFPHLFEEVEYLLPPEDLSDSIAGEQVEDAVRHPAVSVNAEAGPSRLVD</sequence>
<dbReference type="SUPFAM" id="SSF52540">
    <property type="entry name" value="P-loop containing nucleoside triphosphate hydrolases"/>
    <property type="match status" value="2"/>
</dbReference>
<evidence type="ECO:0000313" key="13">
    <source>
        <dbReference type="Proteomes" id="UP000287166"/>
    </source>
</evidence>
<keyword evidence="6" id="KW-0067">ATP-binding</keyword>
<evidence type="ECO:0000256" key="5">
    <source>
        <dbReference type="ARBA" id="ARBA00022833"/>
    </source>
</evidence>
<keyword evidence="3 7" id="KW-0863">Zinc-finger</keyword>
<name>A0A401GY10_9APHY</name>
<organism evidence="12 13">
    <name type="scientific">Sparassis crispa</name>
    <dbReference type="NCBI Taxonomy" id="139825"/>
    <lineage>
        <taxon>Eukaryota</taxon>
        <taxon>Fungi</taxon>
        <taxon>Dikarya</taxon>
        <taxon>Basidiomycota</taxon>
        <taxon>Agaricomycotina</taxon>
        <taxon>Agaricomycetes</taxon>
        <taxon>Polyporales</taxon>
        <taxon>Sparassidaceae</taxon>
        <taxon>Sparassis</taxon>
    </lineage>
</organism>
<dbReference type="SMART" id="SM00487">
    <property type="entry name" value="DEXDc"/>
    <property type="match status" value="1"/>
</dbReference>
<dbReference type="InterPro" id="IPR027417">
    <property type="entry name" value="P-loop_NTPase"/>
</dbReference>
<evidence type="ECO:0000256" key="2">
    <source>
        <dbReference type="ARBA" id="ARBA00022741"/>
    </source>
</evidence>
<keyword evidence="13" id="KW-1185">Reference proteome</keyword>
<dbReference type="InterPro" id="IPR059033">
    <property type="entry name" value="C144_05_dom"/>
</dbReference>
<dbReference type="InterPro" id="IPR001841">
    <property type="entry name" value="Znf_RING"/>
</dbReference>
<evidence type="ECO:0000256" key="3">
    <source>
        <dbReference type="ARBA" id="ARBA00022771"/>
    </source>
</evidence>
<evidence type="ECO:0000256" key="1">
    <source>
        <dbReference type="ARBA" id="ARBA00022723"/>
    </source>
</evidence>
<dbReference type="Pfam" id="PF13920">
    <property type="entry name" value="zf-C3HC4_3"/>
    <property type="match status" value="1"/>
</dbReference>
<dbReference type="CDD" id="cd18793">
    <property type="entry name" value="SF2_C_SNF"/>
    <property type="match status" value="1"/>
</dbReference>
<feature type="region of interest" description="Disordered" evidence="9">
    <location>
        <begin position="851"/>
        <end position="909"/>
    </location>
</feature>
<feature type="compositionally biased region" description="Basic residues" evidence="9">
    <location>
        <begin position="483"/>
        <end position="493"/>
    </location>
</feature>
<dbReference type="InterPro" id="IPR013083">
    <property type="entry name" value="Znf_RING/FYVE/PHD"/>
</dbReference>
<evidence type="ECO:0000259" key="11">
    <source>
        <dbReference type="PROSITE" id="PS51192"/>
    </source>
</evidence>
<dbReference type="InterPro" id="IPR052583">
    <property type="entry name" value="ATP-helicase/E3_Ub-Ligase"/>
</dbReference>
<dbReference type="GO" id="GO:0016787">
    <property type="term" value="F:hydrolase activity"/>
    <property type="evidence" value="ECO:0007669"/>
    <property type="project" value="UniProtKB-KW"/>
</dbReference>
<dbReference type="Gene3D" id="3.30.40.10">
    <property type="entry name" value="Zinc/RING finger domain, C3HC4 (zinc finger)"/>
    <property type="match status" value="1"/>
</dbReference>
<feature type="domain" description="RING-type" evidence="10">
    <location>
        <begin position="1284"/>
        <end position="1324"/>
    </location>
</feature>
<dbReference type="GO" id="GO:0005634">
    <property type="term" value="C:nucleus"/>
    <property type="evidence" value="ECO:0007669"/>
    <property type="project" value="TreeGrafter"/>
</dbReference>
<reference evidence="12 13" key="1">
    <citation type="journal article" date="2018" name="Sci. Rep.">
        <title>Genome sequence of the cauliflower mushroom Sparassis crispa (Hanabiratake) and its association with beneficial usage.</title>
        <authorList>
            <person name="Kiyama R."/>
            <person name="Furutani Y."/>
            <person name="Kawaguchi K."/>
            <person name="Nakanishi T."/>
        </authorList>
    </citation>
    <scope>NUCLEOTIDE SEQUENCE [LARGE SCALE GENOMIC DNA]</scope>
</reference>
<feature type="compositionally biased region" description="Acidic residues" evidence="9">
    <location>
        <begin position="881"/>
        <end position="893"/>
    </location>
</feature>
<evidence type="ECO:0000256" key="8">
    <source>
        <dbReference type="SAM" id="Coils"/>
    </source>
</evidence>
<accession>A0A401GY10</accession>
<evidence type="ECO:0000259" key="10">
    <source>
        <dbReference type="PROSITE" id="PS50089"/>
    </source>
</evidence>
<dbReference type="InterPro" id="IPR017907">
    <property type="entry name" value="Znf_RING_CS"/>
</dbReference>
<keyword evidence="2" id="KW-0547">Nucleotide-binding</keyword>
<dbReference type="PANTHER" id="PTHR45865">
    <property type="entry name" value="E3 UBIQUITIN-PROTEIN LIGASE SHPRH FAMILY MEMBER"/>
    <property type="match status" value="1"/>
</dbReference>
<dbReference type="PROSITE" id="PS00518">
    <property type="entry name" value="ZF_RING_1"/>
    <property type="match status" value="1"/>
</dbReference>
<gene>
    <name evidence="12" type="ORF">SCP_1003170</name>
</gene>
<dbReference type="InterPro" id="IPR049730">
    <property type="entry name" value="SNF2/RAD54-like_C"/>
</dbReference>
<keyword evidence="5" id="KW-0862">Zinc</keyword>
<dbReference type="InterPro" id="IPR014001">
    <property type="entry name" value="Helicase_ATP-bd"/>
</dbReference>
<dbReference type="SMART" id="SM00184">
    <property type="entry name" value="RING"/>
    <property type="match status" value="1"/>
</dbReference>
<feature type="coiled-coil region" evidence="8">
    <location>
        <begin position="807"/>
        <end position="834"/>
    </location>
</feature>
<dbReference type="PANTHER" id="PTHR45865:SF1">
    <property type="entry name" value="E3 UBIQUITIN-PROTEIN LIGASE SHPRH"/>
    <property type="match status" value="1"/>
</dbReference>
<protein>
    <recommendedName>
        <fullName evidence="14">RING-type domain-containing protein</fullName>
    </recommendedName>
</protein>
<feature type="domain" description="Helicase ATP-binding" evidence="11">
    <location>
        <begin position="380"/>
        <end position="636"/>
    </location>
</feature>
<dbReference type="OrthoDB" id="5330228at2759"/>
<evidence type="ECO:0000256" key="6">
    <source>
        <dbReference type="ARBA" id="ARBA00022840"/>
    </source>
</evidence>
<evidence type="ECO:0008006" key="14">
    <source>
        <dbReference type="Google" id="ProtNLM"/>
    </source>
</evidence>
<evidence type="ECO:0000256" key="4">
    <source>
        <dbReference type="ARBA" id="ARBA00022801"/>
    </source>
</evidence>
<evidence type="ECO:0000313" key="12">
    <source>
        <dbReference type="EMBL" id="GBE87070.1"/>
    </source>
</evidence>
<dbReference type="InParanoid" id="A0A401GY10"/>
<keyword evidence="1" id="KW-0479">Metal-binding</keyword>
<keyword evidence="8" id="KW-0175">Coiled coil</keyword>
<dbReference type="GeneID" id="38783987"/>
<dbReference type="InterPro" id="IPR000330">
    <property type="entry name" value="SNF2_N"/>
</dbReference>